<protein>
    <submittedName>
        <fullName evidence="3">Uncharacterized protein</fullName>
    </submittedName>
</protein>
<reference evidence="3 4" key="1">
    <citation type="submission" date="2023-11" db="EMBL/GenBank/DDBJ databases">
        <title>Halocaridina rubra genome assembly.</title>
        <authorList>
            <person name="Smith C."/>
        </authorList>
    </citation>
    <scope>NUCLEOTIDE SEQUENCE [LARGE SCALE GENOMIC DNA]</scope>
    <source>
        <strain evidence="3">EP-1</strain>
        <tissue evidence="3">Whole</tissue>
    </source>
</reference>
<feature type="compositionally biased region" description="Polar residues" evidence="2">
    <location>
        <begin position="168"/>
        <end position="188"/>
    </location>
</feature>
<organism evidence="3 4">
    <name type="scientific">Halocaridina rubra</name>
    <name type="common">Hawaiian red shrimp</name>
    <dbReference type="NCBI Taxonomy" id="373956"/>
    <lineage>
        <taxon>Eukaryota</taxon>
        <taxon>Metazoa</taxon>
        <taxon>Ecdysozoa</taxon>
        <taxon>Arthropoda</taxon>
        <taxon>Crustacea</taxon>
        <taxon>Multicrustacea</taxon>
        <taxon>Malacostraca</taxon>
        <taxon>Eumalacostraca</taxon>
        <taxon>Eucarida</taxon>
        <taxon>Decapoda</taxon>
        <taxon>Pleocyemata</taxon>
        <taxon>Caridea</taxon>
        <taxon>Atyoidea</taxon>
        <taxon>Atyidae</taxon>
        <taxon>Halocaridina</taxon>
    </lineage>
</organism>
<dbReference type="EMBL" id="JAXCGZ010002185">
    <property type="protein sequence ID" value="KAK7084239.1"/>
    <property type="molecule type" value="Genomic_DNA"/>
</dbReference>
<feature type="compositionally biased region" description="Acidic residues" evidence="2">
    <location>
        <begin position="1046"/>
        <end position="1082"/>
    </location>
</feature>
<feature type="compositionally biased region" description="Low complexity" evidence="2">
    <location>
        <begin position="152"/>
        <end position="167"/>
    </location>
</feature>
<feature type="compositionally biased region" description="Basic and acidic residues" evidence="2">
    <location>
        <begin position="304"/>
        <end position="332"/>
    </location>
</feature>
<feature type="compositionally biased region" description="Polar residues" evidence="2">
    <location>
        <begin position="385"/>
        <end position="397"/>
    </location>
</feature>
<evidence type="ECO:0000256" key="1">
    <source>
        <dbReference type="SAM" id="Coils"/>
    </source>
</evidence>
<accession>A0AAN8XR65</accession>
<feature type="compositionally biased region" description="Low complexity" evidence="2">
    <location>
        <begin position="27"/>
        <end position="43"/>
    </location>
</feature>
<feature type="region of interest" description="Disordered" evidence="2">
    <location>
        <begin position="1141"/>
        <end position="1194"/>
    </location>
</feature>
<keyword evidence="4" id="KW-1185">Reference proteome</keyword>
<feature type="compositionally biased region" description="Polar residues" evidence="2">
    <location>
        <begin position="1176"/>
        <end position="1188"/>
    </location>
</feature>
<feature type="coiled-coil region" evidence="1">
    <location>
        <begin position="846"/>
        <end position="903"/>
    </location>
</feature>
<feature type="region of interest" description="Disordered" evidence="2">
    <location>
        <begin position="66"/>
        <end position="214"/>
    </location>
</feature>
<proteinExistence type="predicted"/>
<evidence type="ECO:0000256" key="2">
    <source>
        <dbReference type="SAM" id="MobiDB-lite"/>
    </source>
</evidence>
<evidence type="ECO:0000313" key="3">
    <source>
        <dbReference type="EMBL" id="KAK7084239.1"/>
    </source>
</evidence>
<dbReference type="AlphaFoldDB" id="A0AAN8XR65"/>
<gene>
    <name evidence="3" type="ORF">SK128_024925</name>
</gene>
<evidence type="ECO:0000313" key="4">
    <source>
        <dbReference type="Proteomes" id="UP001381693"/>
    </source>
</evidence>
<name>A0AAN8XR65_HALRR</name>
<feature type="compositionally biased region" description="Polar residues" evidence="2">
    <location>
        <begin position="349"/>
        <end position="368"/>
    </location>
</feature>
<feature type="region of interest" description="Disordered" evidence="2">
    <location>
        <begin position="1024"/>
        <end position="1113"/>
    </location>
</feature>
<feature type="compositionally biased region" description="Basic and acidic residues" evidence="2">
    <location>
        <begin position="127"/>
        <end position="151"/>
    </location>
</feature>
<feature type="compositionally biased region" description="Low complexity" evidence="2">
    <location>
        <begin position="1"/>
        <end position="12"/>
    </location>
</feature>
<feature type="region of interest" description="Disordered" evidence="2">
    <location>
        <begin position="251"/>
        <end position="602"/>
    </location>
</feature>
<sequence>MSSGSYDTPSSSGHWSTGDRSVGTERSSASAGGWKSAASKGYSTDANKRNDFSTAAVNSMSASKWNVNLNRGHGSGMSGDRDSWQSDNWEYGSSRGHGSSRGTSLKNLDTSRGRESARGYSSFRNQDSSRNRDITRSRDSSTDHDTCRGHESTSSGHWSSGQSGGLSNKSSRGHSINPSVRGQDTVQTGREGGSLGYFSNRESDSGTGHGLESSVKYMTSGIEMMNQVYSRDSSNSVSITEQAMDILKAVLGPSKYDSRGNQTQDYASVKRKCSNYEEDDGYHRGQQSQSERPRNESRWGPSSHTEKYSKHSDDNRWGQQASRHERVSEENRWGTQTPRNTRRDESHSGSRWGSQSGVEQQHYGNTNVDTKDSWVGPSSHKRNQETFSYQQDTQSKWSGGVGRSEGRWGSQSHGNQHRQSREPKINHRGSHSQSQYIGKDVQQKWEPHSSNKGREDQNDQRWGSGSYGEPPEKRRKPLLGLRPDVDEPKPKVLLGSFEKPQNKTLLGSHPDAKKSKSKPKPLLGPYPGHDKPKTLLGPYPGFENVKSRSLLGPYPGHKQRADEESRWEKQMSGRGAVRDRGGRSGGRVSRGRRGRERQFPDSFGMESVGYEEIQSELQSFNDEYCEYQGSWNNESKWDSFEQFEGGCNYDFWESPSMQDAQGWQHSEFAWQCDDPQAQQFGQQSGILMPPKPSVRERLGGKKPALLGAGPSVDLVKQLLTPEERKRLSKRYGNLPLEALFCHMCNQTKFTTVDSYLMHQIGKKHVAMTKSFHAKTNTAFLMLKTEVELEFKRDRSTVHKPQVGFCVICDIPTFGGSPHNGILANKMLHRFVRSICCRQRFVTRLGFENHRLSLKHLENEYHRIQAAEERCKKRLSDLKEELKAANLDDEVKIIEEEKKAVEKTRLVTDRIEKMWRIMMPRMNLPTNNEKLPEKITVLKTLREINLRMKKPIKNSSQFMPYDPSEPVGIGNMIILTHFRCNICSKSIDPSKESVIAHCSSKDHYKNAVKKREELLNAEKVTEERAKVVKEQEKDESEETGNPAVEQNQEEVEEEDEEMGEEETDDNDEEMEDEPMEDPYEGESGDISTLLNEVEEMIDNEGNCDLGGDAEESLPEGYEDADELIYDENEIAEEFRDVLDYDPEEHDEEMNCEKLSQKPRSSKRSSAPSRVKTRRGRSSAQKSKPASRTTRSVKKK</sequence>
<feature type="compositionally biased region" description="Low complexity" evidence="2">
    <location>
        <begin position="92"/>
        <end position="102"/>
    </location>
</feature>
<feature type="compositionally biased region" description="Basic and acidic residues" evidence="2">
    <location>
        <begin position="559"/>
        <end position="582"/>
    </location>
</feature>
<feature type="region of interest" description="Disordered" evidence="2">
    <location>
        <begin position="1"/>
        <end position="48"/>
    </location>
</feature>
<feature type="compositionally biased region" description="Basic and acidic residues" evidence="2">
    <location>
        <begin position="441"/>
        <end position="459"/>
    </location>
</feature>
<keyword evidence="1" id="KW-0175">Coiled coil</keyword>
<dbReference type="Proteomes" id="UP001381693">
    <property type="component" value="Unassembled WGS sequence"/>
</dbReference>
<comment type="caution">
    <text evidence="3">The sequence shown here is derived from an EMBL/GenBank/DDBJ whole genome shotgun (WGS) entry which is preliminary data.</text>
</comment>